<protein>
    <submittedName>
        <fullName evidence="2">Uncharacterized protein</fullName>
    </submittedName>
</protein>
<dbReference type="AlphaFoldDB" id="A0A5N5SZR3"/>
<dbReference type="EMBL" id="SEYY01017239">
    <property type="protein sequence ID" value="KAB7499686.1"/>
    <property type="molecule type" value="Genomic_DNA"/>
</dbReference>
<keyword evidence="3" id="KW-1185">Reference proteome</keyword>
<organism evidence="2 3">
    <name type="scientific">Armadillidium nasatum</name>
    <dbReference type="NCBI Taxonomy" id="96803"/>
    <lineage>
        <taxon>Eukaryota</taxon>
        <taxon>Metazoa</taxon>
        <taxon>Ecdysozoa</taxon>
        <taxon>Arthropoda</taxon>
        <taxon>Crustacea</taxon>
        <taxon>Multicrustacea</taxon>
        <taxon>Malacostraca</taxon>
        <taxon>Eumalacostraca</taxon>
        <taxon>Peracarida</taxon>
        <taxon>Isopoda</taxon>
        <taxon>Oniscidea</taxon>
        <taxon>Crinocheta</taxon>
        <taxon>Armadillidiidae</taxon>
        <taxon>Armadillidium</taxon>
    </lineage>
</organism>
<feature type="region of interest" description="Disordered" evidence="1">
    <location>
        <begin position="27"/>
        <end position="46"/>
    </location>
</feature>
<evidence type="ECO:0000313" key="3">
    <source>
        <dbReference type="Proteomes" id="UP000326759"/>
    </source>
</evidence>
<evidence type="ECO:0000256" key="1">
    <source>
        <dbReference type="SAM" id="MobiDB-lite"/>
    </source>
</evidence>
<name>A0A5N5SZR3_9CRUS</name>
<comment type="caution">
    <text evidence="2">The sequence shown here is derived from an EMBL/GenBank/DDBJ whole genome shotgun (WGS) entry which is preliminary data.</text>
</comment>
<reference evidence="2 3" key="1">
    <citation type="journal article" date="2019" name="PLoS Biol.">
        <title>Sex chromosomes control vertical transmission of feminizing Wolbachia symbionts in an isopod.</title>
        <authorList>
            <person name="Becking T."/>
            <person name="Chebbi M.A."/>
            <person name="Giraud I."/>
            <person name="Moumen B."/>
            <person name="Laverre T."/>
            <person name="Caubet Y."/>
            <person name="Peccoud J."/>
            <person name="Gilbert C."/>
            <person name="Cordaux R."/>
        </authorList>
    </citation>
    <scope>NUCLEOTIDE SEQUENCE [LARGE SCALE GENOMIC DNA]</scope>
    <source>
        <strain evidence="2">ANa2</strain>
        <tissue evidence="2">Whole body excluding digestive tract and cuticle</tissue>
    </source>
</reference>
<feature type="compositionally biased region" description="Basic and acidic residues" evidence="1">
    <location>
        <begin position="74"/>
        <end position="86"/>
    </location>
</feature>
<evidence type="ECO:0000313" key="2">
    <source>
        <dbReference type="EMBL" id="KAB7499686.1"/>
    </source>
</evidence>
<dbReference type="Proteomes" id="UP000326759">
    <property type="component" value="Unassembled WGS sequence"/>
</dbReference>
<gene>
    <name evidence="2" type="ORF">Anas_01813</name>
</gene>
<sequence>MKREIRVKKLAKKVKVKDQTKSLVKPVKRKAGANFSSKSKKASKPMDVSFLKNDKPKLFNEKIKEKGKKRKRNDKNEEKLTKPKDFKGVRAVKDGKVIKKGKKKFNQTERRKFVLAKKLATTL</sequence>
<proteinExistence type="predicted"/>
<accession>A0A5N5SZR3</accession>
<feature type="region of interest" description="Disordered" evidence="1">
    <location>
        <begin position="59"/>
        <end position="86"/>
    </location>
</feature>